<dbReference type="InterPro" id="IPR047655">
    <property type="entry name" value="Transpos_IS630-like"/>
</dbReference>
<dbReference type="Pfam" id="PF13358">
    <property type="entry name" value="DDE_3"/>
    <property type="match status" value="1"/>
</dbReference>
<dbReference type="InterPro" id="IPR052338">
    <property type="entry name" value="Transposase_5"/>
</dbReference>
<organism evidence="4">
    <name type="scientific">Pundamilia nyererei</name>
    <dbReference type="NCBI Taxonomy" id="303518"/>
    <lineage>
        <taxon>Eukaryota</taxon>
        <taxon>Metazoa</taxon>
        <taxon>Chordata</taxon>
        <taxon>Craniata</taxon>
        <taxon>Vertebrata</taxon>
        <taxon>Euteleostomi</taxon>
        <taxon>Actinopterygii</taxon>
        <taxon>Neopterygii</taxon>
        <taxon>Teleostei</taxon>
        <taxon>Neoteleostei</taxon>
        <taxon>Acanthomorphata</taxon>
        <taxon>Ovalentaria</taxon>
        <taxon>Cichlomorphae</taxon>
        <taxon>Cichliformes</taxon>
        <taxon>Cichlidae</taxon>
        <taxon>African cichlids</taxon>
        <taxon>Pseudocrenilabrinae</taxon>
        <taxon>Haplochromini</taxon>
        <taxon>Pundamilia</taxon>
    </lineage>
</organism>
<dbReference type="InterPro" id="IPR038717">
    <property type="entry name" value="Tc1-like_DDE_dom"/>
</dbReference>
<feature type="domain" description="Transposase Tc1-like" evidence="1">
    <location>
        <begin position="72"/>
        <end position="140"/>
    </location>
</feature>
<dbReference type="Ensembl" id="ENSPNYT00000019494.1">
    <property type="protein sequence ID" value="ENSPNYP00000019015.1"/>
    <property type="gene ID" value="ENSPNYG00000014310.1"/>
</dbReference>
<dbReference type="GeneTree" id="ENSGT01140000282497"/>
<dbReference type="STRING" id="303518.ENSPNYP00000019015"/>
<feature type="domain" description="Sleeping Beauty transposase HTH" evidence="3">
    <location>
        <begin position="2"/>
        <end position="53"/>
    </location>
</feature>
<dbReference type="InterPro" id="IPR002492">
    <property type="entry name" value="Transposase_Tc1-like"/>
</dbReference>
<dbReference type="InterPro" id="IPR057667">
    <property type="entry name" value="HTH_SB"/>
</dbReference>
<dbReference type="Pfam" id="PF01498">
    <property type="entry name" value="HTH_Tnp_Tc3_2"/>
    <property type="match status" value="1"/>
</dbReference>
<feature type="domain" description="Tc1-like transposase DDE" evidence="2">
    <location>
        <begin position="150"/>
        <end position="301"/>
    </location>
</feature>
<dbReference type="Pfam" id="PF25787">
    <property type="entry name" value="HTH_SB"/>
    <property type="match status" value="1"/>
</dbReference>
<dbReference type="Gene3D" id="1.10.10.10">
    <property type="entry name" value="Winged helix-like DNA-binding domain superfamily/Winged helix DNA-binding domain"/>
    <property type="match status" value="1"/>
</dbReference>
<dbReference type="PANTHER" id="PTHR23022:SF135">
    <property type="entry name" value="SI:DKEY-77F5.3"/>
    <property type="match status" value="1"/>
</dbReference>
<dbReference type="PANTHER" id="PTHR23022">
    <property type="entry name" value="TRANSPOSABLE ELEMENT-RELATED"/>
    <property type="match status" value="1"/>
</dbReference>
<evidence type="ECO:0000313" key="4">
    <source>
        <dbReference type="Ensembl" id="ENSPNYP00000019015.1"/>
    </source>
</evidence>
<proteinExistence type="predicted"/>
<dbReference type="SUPFAM" id="SSF46689">
    <property type="entry name" value="Homeodomain-like"/>
    <property type="match status" value="1"/>
</dbReference>
<dbReference type="NCBIfam" id="NF033545">
    <property type="entry name" value="transpos_IS630"/>
    <property type="match status" value="1"/>
</dbReference>
<evidence type="ECO:0000259" key="3">
    <source>
        <dbReference type="Pfam" id="PF25787"/>
    </source>
</evidence>
<dbReference type="InterPro" id="IPR036397">
    <property type="entry name" value="RNaseH_sf"/>
</dbReference>
<dbReference type="Gene3D" id="3.30.420.10">
    <property type="entry name" value="Ribonuclease H-like superfamily/Ribonuclease H"/>
    <property type="match status" value="1"/>
</dbReference>
<evidence type="ECO:0008006" key="5">
    <source>
        <dbReference type="Google" id="ProtNLM"/>
    </source>
</evidence>
<dbReference type="GO" id="GO:0006313">
    <property type="term" value="P:DNA transposition"/>
    <property type="evidence" value="ECO:0007669"/>
    <property type="project" value="InterPro"/>
</dbReference>
<reference evidence="4" key="1">
    <citation type="submission" date="2023-09" db="UniProtKB">
        <authorList>
            <consortium name="Ensembl"/>
        </authorList>
    </citation>
    <scope>IDENTIFICATION</scope>
</reference>
<dbReference type="InterPro" id="IPR036388">
    <property type="entry name" value="WH-like_DNA-bd_sf"/>
</dbReference>
<dbReference type="InterPro" id="IPR009057">
    <property type="entry name" value="Homeodomain-like_sf"/>
</dbReference>
<name>A0A3B4G800_9CICH</name>
<dbReference type="AlphaFoldDB" id="A0A3B4G800"/>
<evidence type="ECO:0000259" key="2">
    <source>
        <dbReference type="Pfam" id="PF13358"/>
    </source>
</evidence>
<dbReference type="GO" id="GO:0003677">
    <property type="term" value="F:DNA binding"/>
    <property type="evidence" value="ECO:0007669"/>
    <property type="project" value="InterPro"/>
</dbReference>
<sequence>MMGKSKELSQDLRNLIVEKHCDGNGYRCISRMLNVPVSTVGAIIRKWKEHQFTINLPRSGAPRKIPVRGVQRIIRRVLQEPRTTRTELQEDLASAGTVVSKKTISNALNRHGIHARSPRKTPLLNKKHVKARLKFAQQHLEKPVDYWETIVWSDESKIEPFGSHSTHHVWRRNGTAHHPKNTIPTVKFGGGSIMVWGCFSARGTGRLHIIEGRMNGEMYRDILDTNLLPSTRKLKMKRGWTFQQDNDPKHKAKETMKWFQRKKIKLLEWPSQSPDLNPIENLWRELKIKVHKRGPRNLQDLKTVCVEEWARITPEQCRRLVYPYRRRLEAVITNKGFSTKY</sequence>
<dbReference type="GO" id="GO:0015074">
    <property type="term" value="P:DNA integration"/>
    <property type="evidence" value="ECO:0007669"/>
    <property type="project" value="InterPro"/>
</dbReference>
<evidence type="ECO:0000259" key="1">
    <source>
        <dbReference type="Pfam" id="PF01498"/>
    </source>
</evidence>
<protein>
    <recommendedName>
        <fullName evidence="5">Transposase Tc1-like domain-containing protein</fullName>
    </recommendedName>
</protein>
<accession>A0A3B4G800</accession>